<organism evidence="1">
    <name type="scientific">marine sediment metagenome</name>
    <dbReference type="NCBI Taxonomy" id="412755"/>
    <lineage>
        <taxon>unclassified sequences</taxon>
        <taxon>metagenomes</taxon>
        <taxon>ecological metagenomes</taxon>
    </lineage>
</organism>
<gene>
    <name evidence="1" type="ORF">LCGC14_0488660</name>
</gene>
<protein>
    <submittedName>
        <fullName evidence="1">Uncharacterized protein</fullName>
    </submittedName>
</protein>
<accession>A0A0F9SCI3</accession>
<dbReference type="EMBL" id="LAZR01000545">
    <property type="protein sequence ID" value="KKN64734.1"/>
    <property type="molecule type" value="Genomic_DNA"/>
</dbReference>
<evidence type="ECO:0000313" key="1">
    <source>
        <dbReference type="EMBL" id="KKN64734.1"/>
    </source>
</evidence>
<reference evidence="1" key="1">
    <citation type="journal article" date="2015" name="Nature">
        <title>Complex archaea that bridge the gap between prokaryotes and eukaryotes.</title>
        <authorList>
            <person name="Spang A."/>
            <person name="Saw J.H."/>
            <person name="Jorgensen S.L."/>
            <person name="Zaremba-Niedzwiedzka K."/>
            <person name="Martijn J."/>
            <person name="Lind A.E."/>
            <person name="van Eijk R."/>
            <person name="Schleper C."/>
            <person name="Guy L."/>
            <person name="Ettema T.J."/>
        </authorList>
    </citation>
    <scope>NUCLEOTIDE SEQUENCE</scope>
</reference>
<proteinExistence type="predicted"/>
<sequence length="138" mass="16190">MIATIIIIGLAFIWLGYETNWMRVRLPIGASTPIIKQQYTSWNDLENLAQTIPDKQKPFWLKHPLFIKTIRGINNQMLGASMEPLCGWDWLRNRMHIIPQYQIVLVAEHSKITINSQSIPHLRDAFRVNRNPYLRVKL</sequence>
<name>A0A0F9SCI3_9ZZZZ</name>
<comment type="caution">
    <text evidence="1">The sequence shown here is derived from an EMBL/GenBank/DDBJ whole genome shotgun (WGS) entry which is preliminary data.</text>
</comment>
<dbReference type="AlphaFoldDB" id="A0A0F9SCI3"/>